<evidence type="ECO:0000313" key="2">
    <source>
        <dbReference type="EMBL" id="GAU47236.1"/>
    </source>
</evidence>
<dbReference type="Proteomes" id="UP000242715">
    <property type="component" value="Unassembled WGS sequence"/>
</dbReference>
<evidence type="ECO:0000313" key="3">
    <source>
        <dbReference type="Proteomes" id="UP000242715"/>
    </source>
</evidence>
<reference evidence="3" key="1">
    <citation type="journal article" date="2017" name="Front. Plant Sci.">
        <title>Climate Clever Clovers: New Paradigm to Reduce the Environmental Footprint of Ruminants by Breeding Low Methanogenic Forages Utilizing Haplotype Variation.</title>
        <authorList>
            <person name="Kaur P."/>
            <person name="Appels R."/>
            <person name="Bayer P.E."/>
            <person name="Keeble-Gagnere G."/>
            <person name="Wang J."/>
            <person name="Hirakawa H."/>
            <person name="Shirasawa K."/>
            <person name="Vercoe P."/>
            <person name="Stefanova K."/>
            <person name="Durmic Z."/>
            <person name="Nichols P."/>
            <person name="Revell C."/>
            <person name="Isobe S.N."/>
            <person name="Edwards D."/>
            <person name="Erskine W."/>
        </authorList>
    </citation>
    <scope>NUCLEOTIDE SEQUENCE [LARGE SCALE GENOMIC DNA]</scope>
    <source>
        <strain evidence="3">cv. Daliak</strain>
    </source>
</reference>
<name>A0A2Z6NUP1_TRISU</name>
<organism evidence="2 3">
    <name type="scientific">Trifolium subterraneum</name>
    <name type="common">Subterranean clover</name>
    <dbReference type="NCBI Taxonomy" id="3900"/>
    <lineage>
        <taxon>Eukaryota</taxon>
        <taxon>Viridiplantae</taxon>
        <taxon>Streptophyta</taxon>
        <taxon>Embryophyta</taxon>
        <taxon>Tracheophyta</taxon>
        <taxon>Spermatophyta</taxon>
        <taxon>Magnoliopsida</taxon>
        <taxon>eudicotyledons</taxon>
        <taxon>Gunneridae</taxon>
        <taxon>Pentapetalae</taxon>
        <taxon>rosids</taxon>
        <taxon>fabids</taxon>
        <taxon>Fabales</taxon>
        <taxon>Fabaceae</taxon>
        <taxon>Papilionoideae</taxon>
        <taxon>50 kb inversion clade</taxon>
        <taxon>NPAAA clade</taxon>
        <taxon>Hologalegina</taxon>
        <taxon>IRL clade</taxon>
        <taxon>Trifolieae</taxon>
        <taxon>Trifolium</taxon>
    </lineage>
</organism>
<accession>A0A2Z6NUP1</accession>
<dbReference type="EMBL" id="DF974295">
    <property type="protein sequence ID" value="GAU47236.1"/>
    <property type="molecule type" value="Genomic_DNA"/>
</dbReference>
<evidence type="ECO:0000256" key="1">
    <source>
        <dbReference type="SAM" id="MobiDB-lite"/>
    </source>
</evidence>
<gene>
    <name evidence="2" type="ORF">TSUD_242860</name>
</gene>
<protein>
    <submittedName>
        <fullName evidence="2">Uncharacterized protein</fullName>
    </submittedName>
</protein>
<dbReference type="AlphaFoldDB" id="A0A2Z6NUP1"/>
<keyword evidence="3" id="KW-1185">Reference proteome</keyword>
<proteinExistence type="predicted"/>
<feature type="region of interest" description="Disordered" evidence="1">
    <location>
        <begin position="95"/>
        <end position="120"/>
    </location>
</feature>
<sequence length="120" mass="13376">MPSTDSNRVIPEITQKEVAEENIVAAVDIISRASIGCTDFDRVIPEITQKVVILSDEDFDEVVIADLQLIKQVWADMEKGGKPFTPIISKIQRKKNKQLVRSGGKPYNIRSRGGTSHRSL</sequence>